<evidence type="ECO:0000256" key="2">
    <source>
        <dbReference type="SAM" id="Phobius"/>
    </source>
</evidence>
<feature type="transmembrane region" description="Helical" evidence="2">
    <location>
        <begin position="97"/>
        <end position="123"/>
    </location>
</feature>
<gene>
    <name evidence="3" type="ORF">GCM10009742_01560</name>
</gene>
<evidence type="ECO:0000313" key="4">
    <source>
        <dbReference type="Proteomes" id="UP001500190"/>
    </source>
</evidence>
<evidence type="ECO:0000313" key="3">
    <source>
        <dbReference type="EMBL" id="GAA1564065.1"/>
    </source>
</evidence>
<comment type="caution">
    <text evidence="3">The sequence shown here is derived from an EMBL/GenBank/DDBJ whole genome shotgun (WGS) entry which is preliminary data.</text>
</comment>
<dbReference type="PANTHER" id="PTHR23530">
    <property type="entry name" value="TRANSPORT PROTEIN-RELATED"/>
    <property type="match status" value="1"/>
</dbReference>
<dbReference type="InterPro" id="IPR011701">
    <property type="entry name" value="MFS"/>
</dbReference>
<reference evidence="4" key="1">
    <citation type="journal article" date="2019" name="Int. J. Syst. Evol. Microbiol.">
        <title>The Global Catalogue of Microorganisms (GCM) 10K type strain sequencing project: providing services to taxonomists for standard genome sequencing and annotation.</title>
        <authorList>
            <consortium name="The Broad Institute Genomics Platform"/>
            <consortium name="The Broad Institute Genome Sequencing Center for Infectious Disease"/>
            <person name="Wu L."/>
            <person name="Ma J."/>
        </authorList>
    </citation>
    <scope>NUCLEOTIDE SEQUENCE [LARGE SCALE GENOMIC DNA]</scope>
    <source>
        <strain evidence="4">JCM 14304</strain>
    </source>
</reference>
<organism evidence="3 4">
    <name type="scientific">Kribbella karoonensis</name>
    <dbReference type="NCBI Taxonomy" id="324851"/>
    <lineage>
        <taxon>Bacteria</taxon>
        <taxon>Bacillati</taxon>
        <taxon>Actinomycetota</taxon>
        <taxon>Actinomycetes</taxon>
        <taxon>Propionibacteriales</taxon>
        <taxon>Kribbellaceae</taxon>
        <taxon>Kribbella</taxon>
    </lineage>
</organism>
<feature type="transmembrane region" description="Helical" evidence="2">
    <location>
        <begin position="331"/>
        <end position="348"/>
    </location>
</feature>
<feature type="transmembrane region" description="Helical" evidence="2">
    <location>
        <begin position="12"/>
        <end position="33"/>
    </location>
</feature>
<dbReference type="PANTHER" id="PTHR23530:SF1">
    <property type="entry name" value="PERMEASE, MAJOR FACILITATOR SUPERFAMILY-RELATED"/>
    <property type="match status" value="1"/>
</dbReference>
<keyword evidence="2" id="KW-1133">Transmembrane helix</keyword>
<feature type="transmembrane region" description="Helical" evidence="2">
    <location>
        <begin position="254"/>
        <end position="278"/>
    </location>
</feature>
<dbReference type="RefSeq" id="WP_344187335.1">
    <property type="nucleotide sequence ID" value="NZ_BAAAND010000001.1"/>
</dbReference>
<dbReference type="Pfam" id="PF07690">
    <property type="entry name" value="MFS_1"/>
    <property type="match status" value="2"/>
</dbReference>
<dbReference type="InterPro" id="IPR053160">
    <property type="entry name" value="MFS_DHA3_Transporter"/>
</dbReference>
<feature type="transmembrane region" description="Helical" evidence="2">
    <location>
        <begin position="224"/>
        <end position="242"/>
    </location>
</feature>
<dbReference type="Proteomes" id="UP001500190">
    <property type="component" value="Unassembled WGS sequence"/>
</dbReference>
<feature type="transmembrane region" description="Helical" evidence="2">
    <location>
        <begin position="71"/>
        <end position="91"/>
    </location>
</feature>
<protein>
    <recommendedName>
        <fullName evidence="5">MFS transporter</fullName>
    </recommendedName>
</protein>
<proteinExistence type="predicted"/>
<keyword evidence="2" id="KW-0812">Transmembrane</keyword>
<sequence length="457" mass="48111">MTAERVLRTYLTLVAVSTGASSMIWGINTLFLLDAGLNVGQAFAANAFFTVGMVLFEVPTGVVADTIGRRASYLLGTATLFGTTLLYLWLWRVHAGFGWWAVVSALLGLGFTFFSGATEAWLVDGLHATGYEGSLDAAFAKGQVANGVAMMAGSIGGGVLAQVTNLGTPYVARALLLTATFAVAWRSMRDIGFTPEPRVSVRREMTGIVRSSLQHGFRNPRVRWVILAGPFTAGVSAYGFYAAQPYLLDLYGHITSYAVAGLSAGVVAAAQIAGGLLAPHLLHRATPHPTAERGLPLQPAPERGLPLQPTAERGLPLQPAPERSRGADSRVGMLMGAIVVSGVVIAGIGVVTTFWLALVLLMVWGSMFAAMTPIRQAYLNTHITSEQRATVLSFDNLVGSAGGVVVQPALGRAADVWGYGPAYLVCAAVQVLAVPVLALARRKPVETPDAEPLALRA</sequence>
<keyword evidence="2" id="KW-0472">Membrane</keyword>
<feature type="region of interest" description="Disordered" evidence="1">
    <location>
        <begin position="288"/>
        <end position="324"/>
    </location>
</feature>
<feature type="transmembrane region" description="Helical" evidence="2">
    <location>
        <begin position="422"/>
        <end position="440"/>
    </location>
</feature>
<accession>A0ABP4NPY3</accession>
<dbReference type="Gene3D" id="1.20.1250.20">
    <property type="entry name" value="MFS general substrate transporter like domains"/>
    <property type="match status" value="1"/>
</dbReference>
<dbReference type="InterPro" id="IPR036259">
    <property type="entry name" value="MFS_trans_sf"/>
</dbReference>
<name>A0ABP4NPY3_9ACTN</name>
<evidence type="ECO:0000256" key="1">
    <source>
        <dbReference type="SAM" id="MobiDB-lite"/>
    </source>
</evidence>
<dbReference type="SUPFAM" id="SSF103473">
    <property type="entry name" value="MFS general substrate transporter"/>
    <property type="match status" value="1"/>
</dbReference>
<keyword evidence="4" id="KW-1185">Reference proteome</keyword>
<evidence type="ECO:0008006" key="5">
    <source>
        <dbReference type="Google" id="ProtNLM"/>
    </source>
</evidence>
<dbReference type="EMBL" id="BAAAND010000001">
    <property type="protein sequence ID" value="GAA1564065.1"/>
    <property type="molecule type" value="Genomic_DNA"/>
</dbReference>
<feature type="transmembrane region" description="Helical" evidence="2">
    <location>
        <begin position="39"/>
        <end position="59"/>
    </location>
</feature>